<sequence length="98" mass="11271">MISVNVEKDIGVIFDEKLNFKDEMSTHINKANCIMGVIRCTYSYLDAESFKLQALVRPHLEYGVPVWYPRLKMDIEALERVQRRATKATSKPPKSSIP</sequence>
<accession>A0A9Q0DNN4</accession>
<proteinExistence type="predicted"/>
<dbReference type="Proteomes" id="UP001148018">
    <property type="component" value="Unassembled WGS sequence"/>
</dbReference>
<dbReference type="EMBL" id="JANIIK010000115">
    <property type="protein sequence ID" value="KAJ3589832.1"/>
    <property type="molecule type" value="Genomic_DNA"/>
</dbReference>
<evidence type="ECO:0000313" key="2">
    <source>
        <dbReference type="Proteomes" id="UP001148018"/>
    </source>
</evidence>
<organism evidence="1 2">
    <name type="scientific">Muraenolepis orangiensis</name>
    <name type="common">Patagonian moray cod</name>
    <dbReference type="NCBI Taxonomy" id="630683"/>
    <lineage>
        <taxon>Eukaryota</taxon>
        <taxon>Metazoa</taxon>
        <taxon>Chordata</taxon>
        <taxon>Craniata</taxon>
        <taxon>Vertebrata</taxon>
        <taxon>Euteleostomi</taxon>
        <taxon>Actinopterygii</taxon>
        <taxon>Neopterygii</taxon>
        <taxon>Teleostei</taxon>
        <taxon>Neoteleostei</taxon>
        <taxon>Acanthomorphata</taxon>
        <taxon>Zeiogadaria</taxon>
        <taxon>Gadariae</taxon>
        <taxon>Gadiformes</taxon>
        <taxon>Muraenolepidoidei</taxon>
        <taxon>Muraenolepididae</taxon>
        <taxon>Muraenolepis</taxon>
    </lineage>
</organism>
<evidence type="ECO:0000313" key="1">
    <source>
        <dbReference type="EMBL" id="KAJ3589832.1"/>
    </source>
</evidence>
<name>A0A9Q0DNN4_9TELE</name>
<dbReference type="OrthoDB" id="8939918at2759"/>
<dbReference type="PANTHER" id="PTHR33332">
    <property type="entry name" value="REVERSE TRANSCRIPTASE DOMAIN-CONTAINING PROTEIN"/>
    <property type="match status" value="1"/>
</dbReference>
<keyword evidence="2" id="KW-1185">Reference proteome</keyword>
<reference evidence="1" key="1">
    <citation type="submission" date="2022-07" db="EMBL/GenBank/DDBJ databases">
        <title>Chromosome-level genome of Muraenolepis orangiensis.</title>
        <authorList>
            <person name="Kim J."/>
        </authorList>
    </citation>
    <scope>NUCLEOTIDE SEQUENCE</scope>
    <source>
        <strain evidence="1">KU_S4_2022</strain>
        <tissue evidence="1">Muscle</tissue>
    </source>
</reference>
<comment type="caution">
    <text evidence="1">The sequence shown here is derived from an EMBL/GenBank/DDBJ whole genome shotgun (WGS) entry which is preliminary data.</text>
</comment>
<dbReference type="AlphaFoldDB" id="A0A9Q0DNN4"/>
<gene>
    <name evidence="1" type="ORF">NHX12_010673</name>
</gene>
<protein>
    <submittedName>
        <fullName evidence="1">Uncharacterized protein</fullName>
    </submittedName>
</protein>